<dbReference type="PANTHER" id="PTHR21301:SF12">
    <property type="match status" value="1"/>
</dbReference>
<dbReference type="AlphaFoldDB" id="A0A974C8U4"/>
<proteinExistence type="predicted"/>
<dbReference type="PROSITE" id="PS50164">
    <property type="entry name" value="GIY_YIG"/>
    <property type="match status" value="1"/>
</dbReference>
<accession>A0A974C8U4</accession>
<evidence type="ECO:0000313" key="4">
    <source>
        <dbReference type="Proteomes" id="UP000694892"/>
    </source>
</evidence>
<dbReference type="PANTHER" id="PTHR21301">
    <property type="entry name" value="REVERSE TRANSCRIPTASE"/>
    <property type="match status" value="1"/>
</dbReference>
<feature type="region of interest" description="Disordered" evidence="1">
    <location>
        <begin position="25"/>
        <end position="45"/>
    </location>
</feature>
<organism evidence="3 4">
    <name type="scientific">Xenopus laevis</name>
    <name type="common">African clawed frog</name>
    <dbReference type="NCBI Taxonomy" id="8355"/>
    <lineage>
        <taxon>Eukaryota</taxon>
        <taxon>Metazoa</taxon>
        <taxon>Chordata</taxon>
        <taxon>Craniata</taxon>
        <taxon>Vertebrata</taxon>
        <taxon>Euteleostomi</taxon>
        <taxon>Amphibia</taxon>
        <taxon>Batrachia</taxon>
        <taxon>Anura</taxon>
        <taxon>Pipoidea</taxon>
        <taxon>Pipidae</taxon>
        <taxon>Xenopodinae</taxon>
        <taxon>Xenopus</taxon>
        <taxon>Xenopus</taxon>
    </lineage>
</organism>
<dbReference type="EMBL" id="CM004480">
    <property type="protein sequence ID" value="OCT68815.1"/>
    <property type="molecule type" value="Genomic_DNA"/>
</dbReference>
<evidence type="ECO:0000256" key="1">
    <source>
        <dbReference type="SAM" id="MobiDB-lite"/>
    </source>
</evidence>
<sequence length="226" mass="25825">MPVKIRVKNSRHQYIFFLKNGRRRQKTGAGVKNETPAPFHENGTNSPITTHLSIQASPIHIPVPYSNQCMVARRVGSHRKRPCSPTLSVDKETEANENGQKMALTGQRVQLRGHFTCISKFAIYVLTCPCGLIYVGETTQMVKSRISQHRSSINLGNTTLPVSKHFVDLGHTADQLKFMVLEVVPPMRRGGDRELKLKRREVWWINMLKSLYPRGLNRDYDLFLFL</sequence>
<dbReference type="Gene3D" id="3.40.1440.10">
    <property type="entry name" value="GIY-YIG endonuclease"/>
    <property type="match status" value="1"/>
</dbReference>
<evidence type="ECO:0000313" key="3">
    <source>
        <dbReference type="EMBL" id="OCT68815.1"/>
    </source>
</evidence>
<dbReference type="CDD" id="cd10442">
    <property type="entry name" value="GIY-YIG_PLEs"/>
    <property type="match status" value="1"/>
</dbReference>
<evidence type="ECO:0000259" key="2">
    <source>
        <dbReference type="PROSITE" id="PS50164"/>
    </source>
</evidence>
<name>A0A974C8U4_XENLA</name>
<dbReference type="InterPro" id="IPR000305">
    <property type="entry name" value="GIY-YIG_endonuc"/>
</dbReference>
<feature type="domain" description="GIY-YIG" evidence="2">
    <location>
        <begin position="119"/>
        <end position="214"/>
    </location>
</feature>
<dbReference type="InterPro" id="IPR035901">
    <property type="entry name" value="GIY-YIG_endonuc_sf"/>
</dbReference>
<reference evidence="4" key="1">
    <citation type="journal article" date="2016" name="Nature">
        <title>Genome evolution in the allotetraploid frog Xenopus laevis.</title>
        <authorList>
            <person name="Session A.M."/>
            <person name="Uno Y."/>
            <person name="Kwon T."/>
            <person name="Chapman J.A."/>
            <person name="Toyoda A."/>
            <person name="Takahashi S."/>
            <person name="Fukui A."/>
            <person name="Hikosaka A."/>
            <person name="Suzuki A."/>
            <person name="Kondo M."/>
            <person name="van Heeringen S.J."/>
            <person name="Quigley I."/>
            <person name="Heinz S."/>
            <person name="Ogino H."/>
            <person name="Ochi H."/>
            <person name="Hellsten U."/>
            <person name="Lyons J.B."/>
            <person name="Simakov O."/>
            <person name="Putnam N."/>
            <person name="Stites J."/>
            <person name="Kuroki Y."/>
            <person name="Tanaka T."/>
            <person name="Michiue T."/>
            <person name="Watanabe M."/>
            <person name="Bogdanovic O."/>
            <person name="Lister R."/>
            <person name="Georgiou G."/>
            <person name="Paranjpe S.S."/>
            <person name="van Kruijsbergen I."/>
            <person name="Shu S."/>
            <person name="Carlson J."/>
            <person name="Kinoshita T."/>
            <person name="Ohta Y."/>
            <person name="Mawaribuchi S."/>
            <person name="Jenkins J."/>
            <person name="Grimwood J."/>
            <person name="Schmutz J."/>
            <person name="Mitros T."/>
            <person name="Mozaffari S.V."/>
            <person name="Suzuki Y."/>
            <person name="Haramoto Y."/>
            <person name="Yamamoto T.S."/>
            <person name="Takagi C."/>
            <person name="Heald R."/>
            <person name="Miller K."/>
            <person name="Haudenschild C."/>
            <person name="Kitzman J."/>
            <person name="Nakayama T."/>
            <person name="Izutsu Y."/>
            <person name="Robert J."/>
            <person name="Fortriede J."/>
            <person name="Burns K."/>
            <person name="Lotay V."/>
            <person name="Karimi K."/>
            <person name="Yasuoka Y."/>
            <person name="Dichmann D.S."/>
            <person name="Flajnik M.F."/>
            <person name="Houston D.W."/>
            <person name="Shendure J."/>
            <person name="DuPasquier L."/>
            <person name="Vize P.D."/>
            <person name="Zorn A.M."/>
            <person name="Ito M."/>
            <person name="Marcotte E.M."/>
            <person name="Wallingford J.B."/>
            <person name="Ito Y."/>
            <person name="Asashima M."/>
            <person name="Ueno N."/>
            <person name="Matsuda Y."/>
            <person name="Veenstra G.J."/>
            <person name="Fujiyama A."/>
            <person name="Harland R.M."/>
            <person name="Taira M."/>
            <person name="Rokhsar D.S."/>
        </authorList>
    </citation>
    <scope>NUCLEOTIDE SEQUENCE [LARGE SCALE GENOMIC DNA]</scope>
    <source>
        <strain evidence="4">J</strain>
    </source>
</reference>
<gene>
    <name evidence="3" type="ORF">XELAEV_18040108mg</name>
</gene>
<dbReference type="SUPFAM" id="SSF82771">
    <property type="entry name" value="GIY-YIG endonuclease"/>
    <property type="match status" value="1"/>
</dbReference>
<protein>
    <recommendedName>
        <fullName evidence="2">GIY-YIG domain-containing protein</fullName>
    </recommendedName>
</protein>
<dbReference type="Pfam" id="PF01541">
    <property type="entry name" value="GIY-YIG"/>
    <property type="match status" value="1"/>
</dbReference>
<dbReference type="Proteomes" id="UP000694892">
    <property type="component" value="Chromosome 8L"/>
</dbReference>